<accession>A0ACB1ASW0</accession>
<comment type="caution">
    <text evidence="1">The sequence shown here is derived from an EMBL/GenBank/DDBJ whole genome shotgun (WGS) entry which is preliminary data.</text>
</comment>
<organism evidence="1 2">
    <name type="scientific">Meloidogyne enterolobii</name>
    <name type="common">Root-knot nematode worm</name>
    <name type="synonym">Meloidogyne mayaguensis</name>
    <dbReference type="NCBI Taxonomy" id="390850"/>
    <lineage>
        <taxon>Eukaryota</taxon>
        <taxon>Metazoa</taxon>
        <taxon>Ecdysozoa</taxon>
        <taxon>Nematoda</taxon>
        <taxon>Chromadorea</taxon>
        <taxon>Rhabditida</taxon>
        <taxon>Tylenchina</taxon>
        <taxon>Tylenchomorpha</taxon>
        <taxon>Tylenchoidea</taxon>
        <taxon>Meloidogynidae</taxon>
        <taxon>Meloidogyninae</taxon>
        <taxon>Meloidogyne</taxon>
    </lineage>
</organism>
<dbReference type="Proteomes" id="UP001497535">
    <property type="component" value="Unassembled WGS sequence"/>
</dbReference>
<name>A0ACB1ASW0_MELEN</name>
<sequence length="54" mass="6311">MERGNFYFYSQGGRRREIFKGSLKSPDFRGRGLGPTLNSIYYKLYFALILLLSL</sequence>
<keyword evidence="2" id="KW-1185">Reference proteome</keyword>
<reference evidence="1" key="1">
    <citation type="submission" date="2023-11" db="EMBL/GenBank/DDBJ databases">
        <authorList>
            <person name="Poullet M."/>
        </authorList>
    </citation>
    <scope>NUCLEOTIDE SEQUENCE</scope>
    <source>
        <strain evidence="1">E1834</strain>
    </source>
</reference>
<protein>
    <submittedName>
        <fullName evidence="1">Uncharacterized protein</fullName>
    </submittedName>
</protein>
<evidence type="ECO:0000313" key="1">
    <source>
        <dbReference type="EMBL" id="CAK5103944.1"/>
    </source>
</evidence>
<dbReference type="EMBL" id="CAVMJV010000115">
    <property type="protein sequence ID" value="CAK5103944.1"/>
    <property type="molecule type" value="Genomic_DNA"/>
</dbReference>
<gene>
    <name evidence="1" type="ORF">MENTE1834_LOCUS42880</name>
</gene>
<proteinExistence type="predicted"/>
<evidence type="ECO:0000313" key="2">
    <source>
        <dbReference type="Proteomes" id="UP001497535"/>
    </source>
</evidence>